<dbReference type="Gene3D" id="3.90.1860.10">
    <property type="entry name" value="tRNA-splicing ligase RtcB"/>
    <property type="match status" value="2"/>
</dbReference>
<proteinExistence type="inferred from homology"/>
<organism evidence="13 14">
    <name type="scientific">Micractinium conductrix</name>
    <dbReference type="NCBI Taxonomy" id="554055"/>
    <lineage>
        <taxon>Eukaryota</taxon>
        <taxon>Viridiplantae</taxon>
        <taxon>Chlorophyta</taxon>
        <taxon>core chlorophytes</taxon>
        <taxon>Trebouxiophyceae</taxon>
        <taxon>Chlorellales</taxon>
        <taxon>Chlorellaceae</taxon>
        <taxon>Chlorella clade</taxon>
        <taxon>Micractinium</taxon>
    </lineage>
</organism>
<dbReference type="PROSITE" id="PS01288">
    <property type="entry name" value="UPF0027"/>
    <property type="match status" value="1"/>
</dbReference>
<keyword evidence="3" id="KW-0436">Ligase</keyword>
<keyword evidence="5 9" id="KW-0547">Nucleotide-binding</keyword>
<evidence type="ECO:0000256" key="2">
    <source>
        <dbReference type="ARBA" id="ARBA00012726"/>
    </source>
</evidence>
<feature type="binding site" evidence="10">
    <location>
        <position position="250"/>
    </location>
    <ligand>
        <name>Mn(2+)</name>
        <dbReference type="ChEBI" id="CHEBI:29035"/>
        <label>2</label>
    </ligand>
</feature>
<feature type="binding site" evidence="10">
    <location>
        <position position="109"/>
    </location>
    <ligand>
        <name>Mn(2+)</name>
        <dbReference type="ChEBI" id="CHEBI:29035"/>
        <label>1</label>
    </ligand>
</feature>
<dbReference type="InterPro" id="IPR036874">
    <property type="entry name" value="Carbonic_anhydrase_sf"/>
</dbReference>
<feature type="region of interest" description="Disordered" evidence="12">
    <location>
        <begin position="465"/>
        <end position="491"/>
    </location>
</feature>
<dbReference type="STRING" id="554055.A0A2P6V767"/>
<dbReference type="SUPFAM" id="SSF53056">
    <property type="entry name" value="beta-carbonic anhydrase, cab"/>
    <property type="match status" value="1"/>
</dbReference>
<feature type="region of interest" description="Disordered" evidence="12">
    <location>
        <begin position="606"/>
        <end position="643"/>
    </location>
</feature>
<evidence type="ECO:0000256" key="5">
    <source>
        <dbReference type="ARBA" id="ARBA00022741"/>
    </source>
</evidence>
<dbReference type="AlphaFoldDB" id="A0A2P6V767"/>
<dbReference type="SUPFAM" id="SSF103365">
    <property type="entry name" value="Hypothetical protein PH1602"/>
    <property type="match status" value="1"/>
</dbReference>
<sequence>MCIYGSALWRLIPQSPLPAPGHVRGQRVPAKFFADPKLLSLVVGELETASSGFTAAVTQLCNVATLPGIVGASIGMPDIHSGYGFAIGNVAAFDMDGEGVVSPGGVGFDINCGVRVLRTNLREGDLPAAARARLADRLFELIPVGVGEAGAVELTKHDLDAVLGEGMGWTERRGISWPEDREVCEERGCFAGADPAQVSDRAKKRGVVQLGSLGSGNHYTEIQVVDEIYDKEAAAVMGIQERGQVMVMIHTGSRGLGHQAIGQPVLIGGSMGTASYIRTGTHTAMKESFGSTCHGAGRAMSCSAAVKTIDSTAVLSQLERRGIQVRVATRHLAAEEAPESYKGFGDLFVVRVAGNVTSEHVLGSISYALQNLGARLVLVMGHTKCGAVKAAVAEFVEQARQRAPAQDSGSEAGAGEPLRPTGSDASSELGSISIGASPPSSGNPSFDLPRLLPSAVRPLAQALAPLTDSTGGGGGGGGGGGKGGGGGARGPGLRGLVQRVVGLLGGREATEKLVHTASFRDLEHLDKSTKSSPPYCRRSNRHVVWEVLGGERGTPTPGGASPGPGSPRPAGPAPPRPEAAHVPSVAEAAHAVVAAHEAAARAAKQAAAGGAGSGGVGGAGDAPQVGESPRFQPHQGGGSTLYRPSLTGVVEKIGQPLLVRPEVCSEALHQRLERSVAPGDLCLDTHILNCSNVLRECAYQNVRQQCNSVWTAVQRYLAGPASEELLVAQALYDLDTGVVDFFGLHG</sequence>
<name>A0A2P6V767_9CHLO</name>
<comment type="cofactor">
    <cofactor evidence="10">
        <name>Mn(2+)</name>
        <dbReference type="ChEBI" id="CHEBI:29035"/>
    </cofactor>
    <text evidence="10">Binds 2 manganese ions per subunit.</text>
</comment>
<dbReference type="GO" id="GO:0004089">
    <property type="term" value="F:carbonate dehydratase activity"/>
    <property type="evidence" value="ECO:0007669"/>
    <property type="project" value="InterPro"/>
</dbReference>
<dbReference type="Pfam" id="PF01139">
    <property type="entry name" value="RtcB"/>
    <property type="match status" value="2"/>
</dbReference>
<feature type="compositionally biased region" description="Gly residues" evidence="12">
    <location>
        <begin position="470"/>
        <end position="491"/>
    </location>
</feature>
<reference evidence="13 14" key="1">
    <citation type="journal article" date="2018" name="Plant J.">
        <title>Genome sequences of Chlorella sorokiniana UTEX 1602 and Micractinium conductrix SAG 241.80: implications to maltose excretion by a green alga.</title>
        <authorList>
            <person name="Arriola M.B."/>
            <person name="Velmurugan N."/>
            <person name="Zhang Y."/>
            <person name="Plunkett M.H."/>
            <person name="Hondzo H."/>
            <person name="Barney B.M."/>
        </authorList>
    </citation>
    <scope>NUCLEOTIDE SEQUENCE [LARGE SCALE GENOMIC DNA]</scope>
    <source>
        <strain evidence="13 14">SAG 241.80</strain>
    </source>
</reference>
<keyword evidence="11" id="KW-0862">Zinc</keyword>
<evidence type="ECO:0000256" key="4">
    <source>
        <dbReference type="ARBA" id="ARBA00022723"/>
    </source>
</evidence>
<feature type="binding site" evidence="10">
    <location>
        <position position="218"/>
    </location>
    <ligand>
        <name>Mn(2+)</name>
        <dbReference type="ChEBI" id="CHEBI:29035"/>
        <label>1</label>
    </ligand>
</feature>
<dbReference type="GO" id="GO:0003972">
    <property type="term" value="F:RNA ligase (ATP) activity"/>
    <property type="evidence" value="ECO:0007669"/>
    <property type="project" value="TreeGrafter"/>
</dbReference>
<feature type="compositionally biased region" description="Gly residues" evidence="12">
    <location>
        <begin position="609"/>
        <end position="620"/>
    </location>
</feature>
<evidence type="ECO:0000256" key="7">
    <source>
        <dbReference type="ARBA" id="ARBA00023211"/>
    </source>
</evidence>
<dbReference type="GO" id="GO:0072669">
    <property type="term" value="C:tRNA-splicing ligase complex"/>
    <property type="evidence" value="ECO:0007669"/>
    <property type="project" value="TreeGrafter"/>
</dbReference>
<evidence type="ECO:0000256" key="10">
    <source>
        <dbReference type="PIRSR" id="PIRSR601233-3"/>
    </source>
</evidence>
<keyword evidence="6 9" id="KW-0342">GTP-binding</keyword>
<feature type="region of interest" description="Disordered" evidence="12">
    <location>
        <begin position="402"/>
        <end position="450"/>
    </location>
</feature>
<comment type="catalytic activity">
    <reaction evidence="8">
        <text>a 3'-end 3'-phospho-ribonucleotide-RNA + a 5'-end dephospho-ribonucleoside-RNA + GTP = a ribonucleotidyl-ribonucleotide-RNA + GMP + diphosphate</text>
        <dbReference type="Rhea" id="RHEA:68076"/>
        <dbReference type="Rhea" id="RHEA-COMP:10463"/>
        <dbReference type="Rhea" id="RHEA-COMP:13936"/>
        <dbReference type="Rhea" id="RHEA-COMP:17355"/>
        <dbReference type="ChEBI" id="CHEBI:33019"/>
        <dbReference type="ChEBI" id="CHEBI:37565"/>
        <dbReference type="ChEBI" id="CHEBI:58115"/>
        <dbReference type="ChEBI" id="CHEBI:83062"/>
        <dbReference type="ChEBI" id="CHEBI:138284"/>
        <dbReference type="ChEBI" id="CHEBI:173118"/>
        <dbReference type="EC" id="6.5.1.8"/>
    </reaction>
</comment>
<dbReference type="GO" id="GO:0005525">
    <property type="term" value="F:GTP binding"/>
    <property type="evidence" value="ECO:0007669"/>
    <property type="project" value="UniProtKB-KW"/>
</dbReference>
<feature type="compositionally biased region" description="Pro residues" evidence="12">
    <location>
        <begin position="564"/>
        <end position="577"/>
    </location>
</feature>
<comment type="caution">
    <text evidence="13">The sequence shown here is derived from an EMBL/GenBank/DDBJ whole genome shotgun (WGS) entry which is preliminary data.</text>
</comment>
<protein>
    <recommendedName>
        <fullName evidence="2">3'-phosphate/5'-hydroxy nucleic acid ligase</fullName>
        <ecNumber evidence="2">6.5.1.8</ecNumber>
    </recommendedName>
</protein>
<evidence type="ECO:0000256" key="11">
    <source>
        <dbReference type="PIRSR" id="PIRSR601765-1"/>
    </source>
</evidence>
<comment type="cofactor">
    <cofactor evidence="11">
        <name>Zn(2+)</name>
        <dbReference type="ChEBI" id="CHEBI:29105"/>
    </cofactor>
    <text evidence="11">Binds 1 zinc ion per subunit.</text>
</comment>
<dbReference type="InterPro" id="IPR001765">
    <property type="entry name" value="Carbonic_anhydrase"/>
</dbReference>
<gene>
    <name evidence="13" type="ORF">C2E20_6665</name>
</gene>
<dbReference type="GO" id="GO:0005634">
    <property type="term" value="C:nucleus"/>
    <property type="evidence" value="ECO:0007669"/>
    <property type="project" value="TreeGrafter"/>
</dbReference>
<feature type="binding site" evidence="11">
    <location>
        <position position="385"/>
    </location>
    <ligand>
        <name>Zn(2+)</name>
        <dbReference type="ChEBI" id="CHEBI:29105"/>
    </ligand>
</feature>
<dbReference type="OrthoDB" id="10249697at2759"/>
<comment type="similarity">
    <text evidence="1">Belongs to the beta-class carbonic anhydrase family.</text>
</comment>
<keyword evidence="14" id="KW-1185">Reference proteome</keyword>
<evidence type="ECO:0000256" key="9">
    <source>
        <dbReference type="PIRSR" id="PIRSR601233-2"/>
    </source>
</evidence>
<dbReference type="Proteomes" id="UP000239649">
    <property type="component" value="Unassembled WGS sequence"/>
</dbReference>
<dbReference type="GO" id="GO:0170057">
    <property type="term" value="F:RNA ligase (GTP) activity"/>
    <property type="evidence" value="ECO:0007669"/>
    <property type="project" value="UniProtKB-EC"/>
</dbReference>
<evidence type="ECO:0000256" key="12">
    <source>
        <dbReference type="SAM" id="MobiDB-lite"/>
    </source>
</evidence>
<feature type="compositionally biased region" description="Low complexity" evidence="12">
    <location>
        <begin position="430"/>
        <end position="445"/>
    </location>
</feature>
<dbReference type="GO" id="GO:0008270">
    <property type="term" value="F:zinc ion binding"/>
    <property type="evidence" value="ECO:0007669"/>
    <property type="project" value="InterPro"/>
</dbReference>
<dbReference type="SMART" id="SM00947">
    <property type="entry name" value="Pro_CA"/>
    <property type="match status" value="1"/>
</dbReference>
<evidence type="ECO:0000256" key="6">
    <source>
        <dbReference type="ARBA" id="ARBA00023134"/>
    </source>
</evidence>
<evidence type="ECO:0000256" key="3">
    <source>
        <dbReference type="ARBA" id="ARBA00022598"/>
    </source>
</evidence>
<evidence type="ECO:0000256" key="8">
    <source>
        <dbReference type="ARBA" id="ARBA00047746"/>
    </source>
</evidence>
<dbReference type="PANTHER" id="PTHR11118:SF1">
    <property type="entry name" value="RNA-SPLICING LIGASE RTCB HOMOLOG"/>
    <property type="match status" value="1"/>
</dbReference>
<dbReference type="GO" id="GO:0006396">
    <property type="term" value="P:RNA processing"/>
    <property type="evidence" value="ECO:0007669"/>
    <property type="project" value="InterPro"/>
</dbReference>
<dbReference type="EC" id="6.5.1.8" evidence="2"/>
<feature type="region of interest" description="Disordered" evidence="12">
    <location>
        <begin position="549"/>
        <end position="583"/>
    </location>
</feature>
<dbReference type="PANTHER" id="PTHR11118">
    <property type="entry name" value="RNA-SPLICING LIGASE RTCB HOMOLOG"/>
    <property type="match status" value="1"/>
</dbReference>
<evidence type="ECO:0000313" key="13">
    <source>
        <dbReference type="EMBL" id="PSC69934.1"/>
    </source>
</evidence>
<keyword evidence="4 10" id="KW-0479">Metal-binding</keyword>
<evidence type="ECO:0000313" key="14">
    <source>
        <dbReference type="Proteomes" id="UP000239649"/>
    </source>
</evidence>
<accession>A0A2P6V767</accession>
<feature type="binding site" evidence="9">
    <location>
        <begin position="217"/>
        <end position="221"/>
    </location>
    <ligand>
        <name>GMP</name>
        <dbReference type="ChEBI" id="CHEBI:58115"/>
    </ligand>
</feature>
<dbReference type="EMBL" id="LHPF02000023">
    <property type="protein sequence ID" value="PSC69934.1"/>
    <property type="molecule type" value="Genomic_DNA"/>
</dbReference>
<dbReference type="InterPro" id="IPR036025">
    <property type="entry name" value="RtcB-like_sf"/>
</dbReference>
<evidence type="ECO:0000256" key="1">
    <source>
        <dbReference type="ARBA" id="ARBA00006217"/>
    </source>
</evidence>
<feature type="binding site" evidence="11">
    <location>
        <position position="382"/>
    </location>
    <ligand>
        <name>Zn(2+)</name>
        <dbReference type="ChEBI" id="CHEBI:29105"/>
    </ligand>
</feature>
<dbReference type="InterPro" id="IPR001233">
    <property type="entry name" value="RtcB"/>
</dbReference>
<keyword evidence="7 10" id="KW-0464">Manganese</keyword>